<keyword evidence="2" id="KW-1185">Reference proteome</keyword>
<organism evidence="1 2">
    <name type="scientific">Dallia pectoralis</name>
    <name type="common">Alaska blackfish</name>
    <dbReference type="NCBI Taxonomy" id="75939"/>
    <lineage>
        <taxon>Eukaryota</taxon>
        <taxon>Metazoa</taxon>
        <taxon>Chordata</taxon>
        <taxon>Craniata</taxon>
        <taxon>Vertebrata</taxon>
        <taxon>Euteleostomi</taxon>
        <taxon>Actinopterygii</taxon>
        <taxon>Neopterygii</taxon>
        <taxon>Teleostei</taxon>
        <taxon>Protacanthopterygii</taxon>
        <taxon>Esociformes</taxon>
        <taxon>Umbridae</taxon>
        <taxon>Dallia</taxon>
    </lineage>
</organism>
<name>A0ACC2G138_DALPE</name>
<protein>
    <submittedName>
        <fullName evidence="1">Uncharacterized protein</fullName>
    </submittedName>
</protein>
<evidence type="ECO:0000313" key="2">
    <source>
        <dbReference type="Proteomes" id="UP001157502"/>
    </source>
</evidence>
<gene>
    <name evidence="1" type="ORF">DPEC_G00227870</name>
</gene>
<sequence length="931" mass="103806">MRGENMQPIPIYALVSFCVGFCSGSSFPSNINIGGLFPAGSHEYEVFRFALSRHQDIPKLVPQVDMVDTASSFAMTYAFCSQFSKGVYAIIGLYDRKTMNMLMSFCGALHVCFVTPSFPIETNNQFVIQLRPELQEPLIALIQHYDWTRFVYMYSSQSGLTVLQKILDTAAEKTWQVTSVNLDSGMDQASFLKVIQDLEKKKEYNIILDCELERLNLILNLIAAQKKNLKSYHYILANLGFLDLNLTEFQRSGANITGFQLMNYSDENVSRAIEEWVDFDSKDLKLPKRRLKYTGALTYDGVSVMATAFQNLRKQRIDISRRGNAGECLANPPAPWGQGIDIQRALQQVRIEGLTGHVQFNEKGHRTNYTVSVMELSPSGPLKVGYWNENENYVNTAVYTPAVEDYFFGLQNRTYVVTTILESPYVMLKKNHEQLVGNDKYEGYCVELAAEIAKHVGYTYRLEIVGDGKYGARDVDTKMWNGMVGELVYGKADVAVAPLTITLVREEVIDFTKPFMSLGISIMIKKPTKSKPGVFSFLDPLAYEIWMCIVFAYIGVSVVLFLVSRFSPYEWQGDDGDGDEGQEQHRRPQQHGQPSSSSPRREPGSAQNQNQGPSEGHTNEFGIFNSLWFSLGAFMQQGCDISPRSLSGRIVGGVWWFFTLIIISSYTANLAAFLTVERMVSPIESAEDLAKQTEIAYGTLDGGSTKEFFRRSKIAVFEKMWSYMKSADPSVFVKTTDEGVMRVRKSKGRYAYLLESTMNEYIEQRKPCDTMKVGGNLDSKGYGVATPKGSALRNPVNLAVLKLNEQGLLDKLKNKWWYDKGECGSGGGDSKDKTSALSLSNVAGVFYILIGGLGLAMLVALVEFCYKSRIESRRMKQIIDAAMLSSTLSRMTRTGSGGENGRVVAHDLPKAAQTLPCMGQGAGMGMGTTGM</sequence>
<proteinExistence type="predicted"/>
<accession>A0ACC2G138</accession>
<evidence type="ECO:0000313" key="1">
    <source>
        <dbReference type="EMBL" id="KAJ7997332.1"/>
    </source>
</evidence>
<dbReference type="Proteomes" id="UP001157502">
    <property type="component" value="Chromosome 19"/>
</dbReference>
<reference evidence="1" key="1">
    <citation type="submission" date="2021-05" db="EMBL/GenBank/DDBJ databases">
        <authorList>
            <person name="Pan Q."/>
            <person name="Jouanno E."/>
            <person name="Zahm M."/>
            <person name="Klopp C."/>
            <person name="Cabau C."/>
            <person name="Louis A."/>
            <person name="Berthelot C."/>
            <person name="Parey E."/>
            <person name="Roest Crollius H."/>
            <person name="Montfort J."/>
            <person name="Robinson-Rechavi M."/>
            <person name="Bouchez O."/>
            <person name="Lampietro C."/>
            <person name="Lopez Roques C."/>
            <person name="Donnadieu C."/>
            <person name="Postlethwait J."/>
            <person name="Bobe J."/>
            <person name="Dillon D."/>
            <person name="Chandos A."/>
            <person name="von Hippel F."/>
            <person name="Guiguen Y."/>
        </authorList>
    </citation>
    <scope>NUCLEOTIDE SEQUENCE</scope>
    <source>
        <strain evidence="1">YG-Jan2019</strain>
    </source>
</reference>
<dbReference type="EMBL" id="CM055746">
    <property type="protein sequence ID" value="KAJ7997332.1"/>
    <property type="molecule type" value="Genomic_DNA"/>
</dbReference>
<comment type="caution">
    <text evidence="1">The sequence shown here is derived from an EMBL/GenBank/DDBJ whole genome shotgun (WGS) entry which is preliminary data.</text>
</comment>